<sequence>MSSARMVIPRIRADLRRGITMPDSEYRPISFYHVGPNAGTKNCNPGSSGHVGRPTVEALLAQGIHTITAIQRIEATSTFPPEVVIKPDDLKDESFLTSAFQGQDVVVLVLPLPELVTLQEPAVRAVAKAGVPYILPAEFGPDPFVTRLIEENQLLQDKKKIRDLNEELGVSSWISVVVGSFLDMNIISGLWGIDVENRKATIWTGAVGKINTSSVAQTGQATAAVLSLPEQDLSRYKNKAFYVPSFHLTQKELLQAAQKATGTANQDWEIDYQDVNDALKDCNDKIQQKDATAPFVKFFLTHFREGSGGDFESKVDASEVKKLHEIGLQKEAVDDVLKRTVS</sequence>
<dbReference type="Pfam" id="PF05368">
    <property type="entry name" value="NmrA"/>
    <property type="match status" value="1"/>
</dbReference>
<organism evidence="4 5">
    <name type="scientific">Fusarium oxysporum (strain Fo5176)</name>
    <name type="common">Fusarium vascular wilt</name>
    <dbReference type="NCBI Taxonomy" id="660025"/>
    <lineage>
        <taxon>Eukaryota</taxon>
        <taxon>Fungi</taxon>
        <taxon>Dikarya</taxon>
        <taxon>Ascomycota</taxon>
        <taxon>Pezizomycotina</taxon>
        <taxon>Sordariomycetes</taxon>
        <taxon>Hypocreomycetidae</taxon>
        <taxon>Hypocreales</taxon>
        <taxon>Nectriaceae</taxon>
        <taxon>Fusarium</taxon>
        <taxon>Fusarium oxysporum species complex</taxon>
    </lineage>
</organism>
<dbReference type="AlphaFoldDB" id="A0A0D2Y7W9"/>
<dbReference type="InterPro" id="IPR036291">
    <property type="entry name" value="NAD(P)-bd_dom_sf"/>
</dbReference>
<proteinExistence type="predicted"/>
<evidence type="ECO:0000259" key="3">
    <source>
        <dbReference type="Pfam" id="PF05368"/>
    </source>
</evidence>
<dbReference type="EnsemblFungi" id="FOXG_12385T0">
    <property type="protein sequence ID" value="FOXG_12385P0"/>
    <property type="gene ID" value="FOXG_12385"/>
</dbReference>
<dbReference type="PANTHER" id="PTHR47706:SF7">
    <property type="entry name" value="CIPA-LIKE, PUTATIVE (AFU_ORTHOLOGUE AFUA_1G01630)-RELATED"/>
    <property type="match status" value="1"/>
</dbReference>
<keyword evidence="1" id="KW-0521">NADP</keyword>
<evidence type="ECO:0000313" key="4">
    <source>
        <dbReference type="EnsemblFungi" id="FOXG_12385P0"/>
    </source>
</evidence>
<dbReference type="GO" id="GO:0016491">
    <property type="term" value="F:oxidoreductase activity"/>
    <property type="evidence" value="ECO:0007669"/>
    <property type="project" value="UniProtKB-KW"/>
</dbReference>
<dbReference type="InterPro" id="IPR008030">
    <property type="entry name" value="NmrA-like"/>
</dbReference>
<dbReference type="InterPro" id="IPR051609">
    <property type="entry name" value="NmrA/Isoflavone_reductase-like"/>
</dbReference>
<accession>A0A0D2Y7W9</accession>
<dbReference type="Gene3D" id="3.90.25.10">
    <property type="entry name" value="UDP-galactose 4-epimerase, domain 1"/>
    <property type="match status" value="1"/>
</dbReference>
<reference evidence="5" key="1">
    <citation type="journal article" date="2012" name="Mol. Plant Microbe Interact.">
        <title>A highly conserved effector in Fusarium oxysporum is required for full virulence on Arabidopsis.</title>
        <authorList>
            <person name="Thatcher L.F."/>
            <person name="Gardiner D.M."/>
            <person name="Kazan K."/>
            <person name="Manners J."/>
        </authorList>
    </citation>
    <scope>NUCLEOTIDE SEQUENCE [LARGE SCALE GENOMIC DNA]</scope>
    <source>
        <strain evidence="5">Fo5176</strain>
    </source>
</reference>
<dbReference type="Gene3D" id="3.40.50.720">
    <property type="entry name" value="NAD(P)-binding Rossmann-like Domain"/>
    <property type="match status" value="1"/>
</dbReference>
<dbReference type="SUPFAM" id="SSF51735">
    <property type="entry name" value="NAD(P)-binding Rossmann-fold domains"/>
    <property type="match status" value="1"/>
</dbReference>
<dbReference type="PANTHER" id="PTHR47706">
    <property type="entry name" value="NMRA-LIKE FAMILY PROTEIN"/>
    <property type="match status" value="1"/>
</dbReference>
<evidence type="ECO:0000256" key="1">
    <source>
        <dbReference type="ARBA" id="ARBA00022857"/>
    </source>
</evidence>
<evidence type="ECO:0000313" key="5">
    <source>
        <dbReference type="Proteomes" id="UP000002489"/>
    </source>
</evidence>
<evidence type="ECO:0000256" key="2">
    <source>
        <dbReference type="ARBA" id="ARBA00023002"/>
    </source>
</evidence>
<dbReference type="Proteomes" id="UP000002489">
    <property type="component" value="Unassembled WGS sequence"/>
</dbReference>
<name>A0A0D2Y7W9_FUSOF</name>
<feature type="domain" description="NmrA-like" evidence="3">
    <location>
        <begin position="46"/>
        <end position="266"/>
    </location>
</feature>
<reference evidence="4" key="2">
    <citation type="submission" date="2025-08" db="UniProtKB">
        <authorList>
            <consortium name="EnsemblFungi"/>
        </authorList>
    </citation>
    <scope>IDENTIFICATION</scope>
    <source>
        <strain evidence="4">4287 / CBS 123668 / FGSC 9935 / NRRL 34936</strain>
    </source>
</reference>
<keyword evidence="2" id="KW-0560">Oxidoreductase</keyword>
<protein>
    <recommendedName>
        <fullName evidence="3">NmrA-like domain-containing protein</fullName>
    </recommendedName>
</protein>